<reference evidence="1" key="1">
    <citation type="submission" date="2020-03" db="EMBL/GenBank/DDBJ databases">
        <title>The deep terrestrial virosphere.</title>
        <authorList>
            <person name="Holmfeldt K."/>
            <person name="Nilsson E."/>
            <person name="Simone D."/>
            <person name="Lopez-Fernandez M."/>
            <person name="Wu X."/>
            <person name="de Brujin I."/>
            <person name="Lundin D."/>
            <person name="Andersson A."/>
            <person name="Bertilsson S."/>
            <person name="Dopson M."/>
        </authorList>
    </citation>
    <scope>NUCLEOTIDE SEQUENCE</scope>
    <source>
        <strain evidence="1">TM448A00693</strain>
    </source>
</reference>
<evidence type="ECO:0000313" key="1">
    <source>
        <dbReference type="EMBL" id="QJA47510.1"/>
    </source>
</evidence>
<proteinExistence type="predicted"/>
<accession>A0A6H1ZJY7</accession>
<dbReference type="EMBL" id="MT144046">
    <property type="protein sequence ID" value="QJA47510.1"/>
    <property type="molecule type" value="Genomic_DNA"/>
</dbReference>
<organism evidence="1">
    <name type="scientific">viral metagenome</name>
    <dbReference type="NCBI Taxonomy" id="1070528"/>
    <lineage>
        <taxon>unclassified sequences</taxon>
        <taxon>metagenomes</taxon>
        <taxon>organismal metagenomes</taxon>
    </lineage>
</organism>
<name>A0A6H1ZJY7_9ZZZZ</name>
<gene>
    <name evidence="1" type="ORF">TM448A00693_0007</name>
</gene>
<dbReference type="AlphaFoldDB" id="A0A6H1ZJY7"/>
<sequence length="218" mass="23820">MVIVKKLNIGLLALLFIALITVGATTGISGPKTIWGKISDTVARAIRIDSATHVIETIEHEHSKIHSGSSYVCTDVQHVDATTQKWMVLTPDSTEYAHMLFSAACTGEMQMDVTEHSDSTGTTVLFIANRRRIIPTTSASVVVFRGVTGGSTDGTITLFSKRVGATDATVEFISSFGNSRGANEFILNPNTKYVVKVTTYRDVYVTLDLNWYEHTNKD</sequence>
<protein>
    <submittedName>
        <fullName evidence="1">Uncharacterized protein</fullName>
    </submittedName>
</protein>